<evidence type="ECO:0000313" key="3">
    <source>
        <dbReference type="EMBL" id="PKG29826.1"/>
    </source>
</evidence>
<proteinExistence type="predicted"/>
<keyword evidence="2" id="KW-1133">Transmembrane helix</keyword>
<feature type="transmembrane region" description="Helical" evidence="2">
    <location>
        <begin position="121"/>
        <end position="143"/>
    </location>
</feature>
<dbReference type="AlphaFoldDB" id="A0A2N0ZK30"/>
<name>A0A2N0ZK30_9BACI</name>
<evidence type="ECO:0000313" key="4">
    <source>
        <dbReference type="Proteomes" id="UP000233343"/>
    </source>
</evidence>
<feature type="compositionally biased region" description="Polar residues" evidence="1">
    <location>
        <begin position="13"/>
        <end position="31"/>
    </location>
</feature>
<evidence type="ECO:0008006" key="5">
    <source>
        <dbReference type="Google" id="ProtNLM"/>
    </source>
</evidence>
<feature type="compositionally biased region" description="Basic and acidic residues" evidence="1">
    <location>
        <begin position="32"/>
        <end position="44"/>
    </location>
</feature>
<keyword evidence="2" id="KW-0812">Transmembrane</keyword>
<dbReference type="EMBL" id="PISD01000011">
    <property type="protein sequence ID" value="PKG29826.1"/>
    <property type="molecule type" value="Genomic_DNA"/>
</dbReference>
<evidence type="ECO:0000256" key="1">
    <source>
        <dbReference type="SAM" id="MobiDB-lite"/>
    </source>
</evidence>
<sequence>MMDKDDRRKTITIKLNGNSQSIENNDSASNAEKSEKAIGVGENHHKIEKNEIADELAAATKESESSDHFDWILPDEDAFAGKWEESEAVQKTPEEKSKNQSIFSSKKSSIRKNKYQFNPSMFFTILFAIVIGTGFGLMMLNLVNAEKGELAGQTAATTPGEAKETSVAGGAESMELPDIKTFVVQGGVFNSSESAAGKKEAYSSKGIPALIKPVNDQQVLFIGLADSIEDAKQVGKQLEGKGAEVFAKEYIAAGGPLENLSAEEKKVLEISPQLFNQLTSSVTAGILSGEISGEAVEQLEAYEARLSEIDEGKIKNKGVISAKDAITKAIQQANAFHSSSDDKALVQLQQHLLTFLFAYQDLAQS</sequence>
<keyword evidence="4" id="KW-1185">Reference proteome</keyword>
<gene>
    <name evidence="3" type="ORF">CWS20_06225</name>
</gene>
<evidence type="ECO:0000256" key="2">
    <source>
        <dbReference type="SAM" id="Phobius"/>
    </source>
</evidence>
<protein>
    <recommendedName>
        <fullName evidence="5">SPOR domain-containing protein</fullName>
    </recommendedName>
</protein>
<dbReference type="RefSeq" id="WP_066191664.1">
    <property type="nucleotide sequence ID" value="NZ_JARMMB010000002.1"/>
</dbReference>
<keyword evidence="2" id="KW-0472">Membrane</keyword>
<accession>A0A2N0ZK30</accession>
<dbReference type="Proteomes" id="UP000233343">
    <property type="component" value="Unassembled WGS sequence"/>
</dbReference>
<comment type="caution">
    <text evidence="3">The sequence shown here is derived from an EMBL/GenBank/DDBJ whole genome shotgun (WGS) entry which is preliminary data.</text>
</comment>
<organism evidence="3 4">
    <name type="scientific">Cytobacillus horneckiae</name>
    <dbReference type="NCBI Taxonomy" id="549687"/>
    <lineage>
        <taxon>Bacteria</taxon>
        <taxon>Bacillati</taxon>
        <taxon>Bacillota</taxon>
        <taxon>Bacilli</taxon>
        <taxon>Bacillales</taxon>
        <taxon>Bacillaceae</taxon>
        <taxon>Cytobacillus</taxon>
    </lineage>
</organism>
<feature type="region of interest" description="Disordered" evidence="1">
    <location>
        <begin position="1"/>
        <end position="44"/>
    </location>
</feature>
<reference evidence="3 4" key="1">
    <citation type="journal article" date="2010" name="Int. J. Syst. Evol. Microbiol.">
        <title>Bacillus horneckiae sp. nov., isolated from a spacecraft-assembly clean room.</title>
        <authorList>
            <person name="Vaishampayan P."/>
            <person name="Probst A."/>
            <person name="Krishnamurthi S."/>
            <person name="Ghosh S."/>
            <person name="Osman S."/>
            <person name="McDowall A."/>
            <person name="Ruckmani A."/>
            <person name="Mayilraj S."/>
            <person name="Venkateswaran K."/>
        </authorList>
    </citation>
    <scope>NUCLEOTIDE SEQUENCE [LARGE SCALE GENOMIC DNA]</scope>
    <source>
        <strain evidence="4">1PO1SC</strain>
    </source>
</reference>